<reference evidence="1 2" key="1">
    <citation type="submission" date="2020-06" db="EMBL/GenBank/DDBJ databases">
        <title>Transcriptomic and genomic resources for Thalictrum thalictroides and T. hernandezii: Facilitating candidate gene discovery in an emerging model plant lineage.</title>
        <authorList>
            <person name="Arias T."/>
            <person name="Riano-Pachon D.M."/>
            <person name="Di Stilio V.S."/>
        </authorList>
    </citation>
    <scope>NUCLEOTIDE SEQUENCE [LARGE SCALE GENOMIC DNA]</scope>
    <source>
        <strain evidence="2">cv. WT478/WT964</strain>
        <tissue evidence="1">Leaves</tissue>
    </source>
</reference>
<comment type="caution">
    <text evidence="1">The sequence shown here is derived from an EMBL/GenBank/DDBJ whole genome shotgun (WGS) entry which is preliminary data.</text>
</comment>
<name>A0A7J6WYT2_THATH</name>
<dbReference type="EMBL" id="JABWDY010008424">
    <property type="protein sequence ID" value="KAF5202233.1"/>
    <property type="molecule type" value="Genomic_DNA"/>
</dbReference>
<evidence type="ECO:0000313" key="1">
    <source>
        <dbReference type="EMBL" id="KAF5202233.1"/>
    </source>
</evidence>
<organism evidence="1 2">
    <name type="scientific">Thalictrum thalictroides</name>
    <name type="common">Rue-anemone</name>
    <name type="synonym">Anemone thalictroides</name>
    <dbReference type="NCBI Taxonomy" id="46969"/>
    <lineage>
        <taxon>Eukaryota</taxon>
        <taxon>Viridiplantae</taxon>
        <taxon>Streptophyta</taxon>
        <taxon>Embryophyta</taxon>
        <taxon>Tracheophyta</taxon>
        <taxon>Spermatophyta</taxon>
        <taxon>Magnoliopsida</taxon>
        <taxon>Ranunculales</taxon>
        <taxon>Ranunculaceae</taxon>
        <taxon>Thalictroideae</taxon>
        <taxon>Thalictrum</taxon>
    </lineage>
</organism>
<protein>
    <submittedName>
        <fullName evidence="1">Uncharacterized protein</fullName>
    </submittedName>
</protein>
<sequence length="60" mass="6765">MRLSINMSHKGCSQRLNYLQITEFPNFYLPPWTAAGPSPASKSCMNILLVISKSHHSECK</sequence>
<dbReference type="AlphaFoldDB" id="A0A7J6WYT2"/>
<proteinExistence type="predicted"/>
<accession>A0A7J6WYT2</accession>
<evidence type="ECO:0000313" key="2">
    <source>
        <dbReference type="Proteomes" id="UP000554482"/>
    </source>
</evidence>
<gene>
    <name evidence="1" type="ORF">FRX31_008180</name>
</gene>
<dbReference type="Proteomes" id="UP000554482">
    <property type="component" value="Unassembled WGS sequence"/>
</dbReference>
<keyword evidence="2" id="KW-1185">Reference proteome</keyword>